<keyword evidence="3" id="KW-1185">Reference proteome</keyword>
<sequence>MPLFSNDLAYEDEYGPAAGVIDMPLSRQMIVAGRGPGCWELPGPDPDRRSGRRAQVTERIGLGGARTLMHNPAGRPEELLCALHRRGFLAPSTGMIVAPVTGRAAAGVMAGPPRDDDATIVLIIAASTSSWDRHPSPGGRIQWSGTRHA</sequence>
<evidence type="ECO:0000256" key="1">
    <source>
        <dbReference type="SAM" id="MobiDB-lite"/>
    </source>
</evidence>
<evidence type="ECO:0000313" key="2">
    <source>
        <dbReference type="EMBL" id="MEF3113772.1"/>
    </source>
</evidence>
<gene>
    <name evidence="2" type="ORF">RB636_11260</name>
</gene>
<dbReference type="RefSeq" id="WP_331786363.1">
    <property type="nucleotide sequence ID" value="NZ_JAVFKM010000004.1"/>
</dbReference>
<feature type="region of interest" description="Disordered" evidence="1">
    <location>
        <begin position="130"/>
        <end position="149"/>
    </location>
</feature>
<protein>
    <submittedName>
        <fullName evidence="2">Uncharacterized protein</fullName>
    </submittedName>
</protein>
<name>A0ABU7WQH3_9ACTN</name>
<proteinExistence type="predicted"/>
<accession>A0ABU7WQH3</accession>
<reference evidence="2 3" key="1">
    <citation type="submission" date="2023-08" db="EMBL/GenBank/DDBJ databases">
        <authorList>
            <person name="Sharma P."/>
            <person name="Verma V."/>
            <person name="Mohan M.K."/>
            <person name="Dubey A.K."/>
        </authorList>
    </citation>
    <scope>NUCLEOTIDE SEQUENCE [LARGE SCALE GENOMIC DNA]</scope>
    <source>
        <strain evidence="2 3">ADP4</strain>
    </source>
</reference>
<evidence type="ECO:0000313" key="3">
    <source>
        <dbReference type="Proteomes" id="UP001348265"/>
    </source>
</evidence>
<dbReference type="Proteomes" id="UP001348265">
    <property type="component" value="Unassembled WGS sequence"/>
</dbReference>
<organism evidence="2 3">
    <name type="scientific">Streptomyces chrestomyceticus</name>
    <dbReference type="NCBI Taxonomy" id="68185"/>
    <lineage>
        <taxon>Bacteria</taxon>
        <taxon>Bacillati</taxon>
        <taxon>Actinomycetota</taxon>
        <taxon>Actinomycetes</taxon>
        <taxon>Kitasatosporales</taxon>
        <taxon>Streptomycetaceae</taxon>
        <taxon>Streptomyces</taxon>
    </lineage>
</organism>
<comment type="caution">
    <text evidence="2">The sequence shown here is derived from an EMBL/GenBank/DDBJ whole genome shotgun (WGS) entry which is preliminary data.</text>
</comment>
<dbReference type="EMBL" id="JAVFKM010000004">
    <property type="protein sequence ID" value="MEF3113772.1"/>
    <property type="molecule type" value="Genomic_DNA"/>
</dbReference>